<name>D8QAX4_SCHCM</name>
<dbReference type="InParanoid" id="D8QAX4"/>
<dbReference type="VEuPathDB" id="FungiDB:SCHCODRAFT_02633183"/>
<evidence type="ECO:0000313" key="2">
    <source>
        <dbReference type="Proteomes" id="UP000007431"/>
    </source>
</evidence>
<protein>
    <recommendedName>
        <fullName evidence="3">SnoaL-like domain-containing protein</fullName>
    </recommendedName>
</protein>
<dbReference type="AlphaFoldDB" id="D8QAX4"/>
<evidence type="ECO:0008006" key="3">
    <source>
        <dbReference type="Google" id="ProtNLM"/>
    </source>
</evidence>
<dbReference type="HOGENOM" id="CLU_110827_0_0_1"/>
<dbReference type="OrthoDB" id="3197409at2759"/>
<keyword evidence="2" id="KW-1185">Reference proteome</keyword>
<gene>
    <name evidence="1" type="ORF">SCHCODRAFT_236329</name>
</gene>
<accession>D8QAX4</accession>
<dbReference type="OMA" id="VTHNHAS"/>
<reference evidence="1 2" key="1">
    <citation type="journal article" date="2010" name="Nat. Biotechnol.">
        <title>Genome sequence of the model mushroom Schizophyllum commune.</title>
        <authorList>
            <person name="Ohm R.A."/>
            <person name="de Jong J.F."/>
            <person name="Lugones L.G."/>
            <person name="Aerts A."/>
            <person name="Kothe E."/>
            <person name="Stajich J.E."/>
            <person name="de Vries R.P."/>
            <person name="Record E."/>
            <person name="Levasseur A."/>
            <person name="Baker S.E."/>
            <person name="Bartholomew K.A."/>
            <person name="Coutinho P.M."/>
            <person name="Erdmann S."/>
            <person name="Fowler T.J."/>
            <person name="Gathman A.C."/>
            <person name="Lombard V."/>
            <person name="Henrissat B."/>
            <person name="Knabe N."/>
            <person name="Kuees U."/>
            <person name="Lilly W.W."/>
            <person name="Lindquist E."/>
            <person name="Lucas S."/>
            <person name="Magnuson J.K."/>
            <person name="Piumi F."/>
            <person name="Raudaskoski M."/>
            <person name="Salamov A."/>
            <person name="Schmutz J."/>
            <person name="Schwarze F.W.M.R."/>
            <person name="vanKuyk P.A."/>
            <person name="Horton J.S."/>
            <person name="Grigoriev I.V."/>
            <person name="Woesten H.A.B."/>
        </authorList>
    </citation>
    <scope>NUCLEOTIDE SEQUENCE [LARGE SCALE GENOMIC DNA]</scope>
    <source>
        <strain evidence="2">H4-8 / FGSC 9210</strain>
    </source>
</reference>
<dbReference type="EMBL" id="GL377309">
    <property type="protein sequence ID" value="EFI94258.1"/>
    <property type="molecule type" value="Genomic_DNA"/>
</dbReference>
<dbReference type="Proteomes" id="UP000007431">
    <property type="component" value="Unassembled WGS sequence"/>
</dbReference>
<sequence>MSASDDSLASWAQARLANVYEYAPDTEAQNLVSNFDTALSPRAEIFLNDKPVEYDEYRKDMTERKAMANRAKVEFKDVIEVLDENKRTGLVAGTIVVTRQSKLRIRAAPATHFNTIVFHARVSEEEDAGEDGRRITHLRLISATKAAPINLVHPH</sequence>
<dbReference type="KEGG" id="scm:SCHCO_02633183"/>
<dbReference type="GeneID" id="9594305"/>
<dbReference type="RefSeq" id="XP_003029161.1">
    <property type="nucleotide sequence ID" value="XM_003029115.1"/>
</dbReference>
<proteinExistence type="predicted"/>
<evidence type="ECO:0000313" key="1">
    <source>
        <dbReference type="EMBL" id="EFI94258.1"/>
    </source>
</evidence>
<organism evidence="2">
    <name type="scientific">Schizophyllum commune (strain H4-8 / FGSC 9210)</name>
    <name type="common">Split gill fungus</name>
    <dbReference type="NCBI Taxonomy" id="578458"/>
    <lineage>
        <taxon>Eukaryota</taxon>
        <taxon>Fungi</taxon>
        <taxon>Dikarya</taxon>
        <taxon>Basidiomycota</taxon>
        <taxon>Agaricomycotina</taxon>
        <taxon>Agaricomycetes</taxon>
        <taxon>Agaricomycetidae</taxon>
        <taxon>Agaricales</taxon>
        <taxon>Schizophyllaceae</taxon>
        <taxon>Schizophyllum</taxon>
    </lineage>
</organism>